<accession>A0A643FV02</accession>
<dbReference type="RefSeq" id="WP_150986118.1">
    <property type="nucleotide sequence ID" value="NZ_CP062804.1"/>
</dbReference>
<dbReference type="AlphaFoldDB" id="A0A643FV02"/>
<reference evidence="7 8" key="1">
    <citation type="submission" date="2020-10" db="EMBL/GenBank/DDBJ databases">
        <title>Complete genome sequence of Cupriavidus basilensis CCUG 49340T.</title>
        <authorList>
            <person name="Salva-Serra F."/>
            <person name="Donoso R.A."/>
            <person name="Cho K.H."/>
            <person name="Yoo J.A."/>
            <person name="Lee K."/>
            <person name="Yoon S.-H."/>
            <person name="Perez-Pantoja D."/>
            <person name="Moore E.R.B."/>
        </authorList>
    </citation>
    <scope>NUCLEOTIDE SEQUENCE [LARGE SCALE GENOMIC DNA]</scope>
    <source>
        <strain evidence="8">CCUG 49340</strain>
    </source>
</reference>
<dbReference type="GO" id="GO:0005576">
    <property type="term" value="C:extracellular region"/>
    <property type="evidence" value="ECO:0007669"/>
    <property type="project" value="UniProtKB-SubCell"/>
</dbReference>
<dbReference type="InterPro" id="IPR028244">
    <property type="entry name" value="T6SS_Rhs_Vgr_dom"/>
</dbReference>
<comment type="similarity">
    <text evidence="2">Belongs to the VgrG protein family.</text>
</comment>
<dbReference type="Pfam" id="PF05954">
    <property type="entry name" value="Phage_GPD"/>
    <property type="match status" value="1"/>
</dbReference>
<dbReference type="InterPro" id="IPR018769">
    <property type="entry name" value="VgrG2_DUF2345"/>
</dbReference>
<dbReference type="InterPro" id="IPR006531">
    <property type="entry name" value="Gp5/Vgr_OB"/>
</dbReference>
<feature type="domain" description="Gp5/Type VI secretion system Vgr protein OB-fold" evidence="4">
    <location>
        <begin position="419"/>
        <end position="482"/>
    </location>
</feature>
<dbReference type="Pfam" id="PF10106">
    <property type="entry name" value="DUF2345"/>
    <property type="match status" value="1"/>
</dbReference>
<gene>
    <name evidence="7" type="primary">tssI</name>
    <name evidence="7" type="ORF">F7R26_031275</name>
</gene>
<dbReference type="InterPro" id="IPR037026">
    <property type="entry name" value="Vgr_OB-fold_dom_sf"/>
</dbReference>
<feature type="domain" description="DUF2345" evidence="5">
    <location>
        <begin position="641"/>
        <end position="786"/>
    </location>
</feature>
<evidence type="ECO:0000313" key="8">
    <source>
        <dbReference type="Proteomes" id="UP000397656"/>
    </source>
</evidence>
<dbReference type="SUPFAM" id="SSF69279">
    <property type="entry name" value="Phage tail proteins"/>
    <property type="match status" value="2"/>
</dbReference>
<dbReference type="Gene3D" id="2.40.50.230">
    <property type="entry name" value="Gp5 N-terminal domain"/>
    <property type="match status" value="1"/>
</dbReference>
<evidence type="ECO:0000259" key="4">
    <source>
        <dbReference type="Pfam" id="PF04717"/>
    </source>
</evidence>
<dbReference type="PANTHER" id="PTHR32305:SF15">
    <property type="entry name" value="PROTEIN RHSA-RELATED"/>
    <property type="match status" value="1"/>
</dbReference>
<dbReference type="InterPro" id="IPR017847">
    <property type="entry name" value="T6SS_RhsGE_Vgr_subset"/>
</dbReference>
<evidence type="ECO:0000313" key="7">
    <source>
        <dbReference type="EMBL" id="QOT79234.1"/>
    </source>
</evidence>
<dbReference type="InterPro" id="IPR050708">
    <property type="entry name" value="T6SS_VgrG/RHS"/>
</dbReference>
<name>A0A643FV02_9BURK</name>
<dbReference type="NCBIfam" id="TIGR01646">
    <property type="entry name" value="vgr_GE"/>
    <property type="match status" value="1"/>
</dbReference>
<evidence type="ECO:0000256" key="2">
    <source>
        <dbReference type="ARBA" id="ARBA00005558"/>
    </source>
</evidence>
<proteinExistence type="inferred from homology"/>
<evidence type="ECO:0000259" key="6">
    <source>
        <dbReference type="Pfam" id="PF13296"/>
    </source>
</evidence>
<organism evidence="7 8">
    <name type="scientific">Cupriavidus basilensis</name>
    <dbReference type="NCBI Taxonomy" id="68895"/>
    <lineage>
        <taxon>Bacteria</taxon>
        <taxon>Pseudomonadati</taxon>
        <taxon>Pseudomonadota</taxon>
        <taxon>Betaproteobacteria</taxon>
        <taxon>Burkholderiales</taxon>
        <taxon>Burkholderiaceae</taxon>
        <taxon>Cupriavidus</taxon>
    </lineage>
</organism>
<dbReference type="PANTHER" id="PTHR32305">
    <property type="match status" value="1"/>
</dbReference>
<dbReference type="NCBIfam" id="TIGR03361">
    <property type="entry name" value="VI_Rhs_Vgr"/>
    <property type="match status" value="1"/>
</dbReference>
<keyword evidence="3" id="KW-0964">Secreted</keyword>
<dbReference type="Gene3D" id="2.30.110.50">
    <property type="match status" value="1"/>
</dbReference>
<protein>
    <submittedName>
        <fullName evidence="7">Type VI secretion system tip protein VgrG</fullName>
    </submittedName>
</protein>
<dbReference type="GeneID" id="98405446"/>
<dbReference type="EMBL" id="CP062804">
    <property type="protein sequence ID" value="QOT79234.1"/>
    <property type="molecule type" value="Genomic_DNA"/>
</dbReference>
<dbReference type="InterPro" id="IPR006533">
    <property type="entry name" value="T6SS_Vgr_RhsGE"/>
</dbReference>
<dbReference type="Pfam" id="PF13296">
    <property type="entry name" value="T6SS_Vgr"/>
    <property type="match status" value="1"/>
</dbReference>
<dbReference type="Gene3D" id="3.55.50.10">
    <property type="entry name" value="Baseplate protein-like domains"/>
    <property type="match status" value="1"/>
</dbReference>
<feature type="domain" description="Putative type VI secretion system Rhs element associated Vgr" evidence="6">
    <location>
        <begin position="507"/>
        <end position="615"/>
    </location>
</feature>
<evidence type="ECO:0000256" key="1">
    <source>
        <dbReference type="ARBA" id="ARBA00004613"/>
    </source>
</evidence>
<comment type="subcellular location">
    <subcellularLocation>
        <location evidence="1">Secreted</location>
    </subcellularLocation>
</comment>
<sequence length="816" mass="90184">MGSRLPFSSRTVTVSGAGLPELLGQPLLVFSRLSGTEGINALFEYELDLKTPDDRNALYGPAGDFDLEAMQGQELTISIELDGSGTGMAGGFGKGVREITGIVTDVRGPFHENERIRYRLTLRPWLWLATLTSTFKRYQNMTVLEIVEAVLSKYTFPVERRLSLIAYPKREYQLQAGETDYQFVRRLLAEWGINFHWEFSEGHHRMVLTDGNGAFLNIPSPAYETISWYPSSDRVDEEHLYEFEVRDRLIPGEWAHGDYDFNHPGANLNVSAADPRDTSHATQQLYSWPGDFSEPATGSDARQEGDMLARIRMEAIRQQAFRVRGKGNVRAMAPGHTFTLERFLRTKANREYLIFATYLLIEDVGEFAGSGQQWRCEVEFQAQPTSEIFRPETVEKPRIGGYHVARVVGPANTEIWCDNFGRIRIEFPWDRYGNNDENSSCWVRVADFASGNRFGSTHLPRIGQEVIVDYLGGDPDRPIIVGRVNNQLNLPPWDLPNQFALSGYQSKELFGDGRNHTLYDDTEGQQQVQVASDHQSSLLALGHNVRVKDFEGRKDKRGEGFELRTDAHGALRAALGMLITTSSRLHAEGNAMNVRDVVQLLESAQDIAATLGENATEAHAQDGEQPEVAKRLEAQTAQIKGGGDLKEFTAPHLVSASPAGIVSAAAGSTHIASGGDTALTTGEHLSVTTGGGFFASVRKALRLFAYEAGMKLVANMGDIDLQALKNNINLLAKLKITLTADEIRIQAKEKLLLAGGGSYLRLDGNIEHGTNGSFTVHAASKLLTGPNSLPMELNTKQVCIECLIRAAARNTALMLR</sequence>
<dbReference type="Gene3D" id="4.10.220.110">
    <property type="match status" value="1"/>
</dbReference>
<dbReference type="SUPFAM" id="SSF69349">
    <property type="entry name" value="Phage fibre proteins"/>
    <property type="match status" value="1"/>
</dbReference>
<dbReference type="SUPFAM" id="SSF69255">
    <property type="entry name" value="gp5 N-terminal domain-like"/>
    <property type="match status" value="1"/>
</dbReference>
<evidence type="ECO:0000256" key="3">
    <source>
        <dbReference type="ARBA" id="ARBA00022525"/>
    </source>
</evidence>
<dbReference type="Proteomes" id="UP000397656">
    <property type="component" value="Chromosome 2"/>
</dbReference>
<dbReference type="Pfam" id="PF04717">
    <property type="entry name" value="Phage_base_V"/>
    <property type="match status" value="1"/>
</dbReference>
<evidence type="ECO:0000259" key="5">
    <source>
        <dbReference type="Pfam" id="PF10106"/>
    </source>
</evidence>